<dbReference type="InterPro" id="IPR013815">
    <property type="entry name" value="ATP_grasp_subdomain_1"/>
</dbReference>
<dbReference type="PANTHER" id="PTHR42793:SF1">
    <property type="entry name" value="PEPTIDYL-LYSINE N-ACETYLTRANSFERASE PATZ"/>
    <property type="match status" value="1"/>
</dbReference>
<dbReference type="PANTHER" id="PTHR42793">
    <property type="entry name" value="COA BINDING DOMAIN CONTAINING PROTEIN"/>
    <property type="match status" value="1"/>
</dbReference>
<dbReference type="Gene3D" id="3.40.50.720">
    <property type="entry name" value="NAD(P)-binding Rossmann-like Domain"/>
    <property type="match status" value="1"/>
</dbReference>
<dbReference type="Pfam" id="PF13380">
    <property type="entry name" value="CoA_binding_2"/>
    <property type="match status" value="1"/>
</dbReference>
<name>A0A5M3XX96_9ACTN</name>
<organism evidence="2 3">
    <name type="scientific">Acrocarpospora pleiomorpha</name>
    <dbReference type="NCBI Taxonomy" id="90975"/>
    <lineage>
        <taxon>Bacteria</taxon>
        <taxon>Bacillati</taxon>
        <taxon>Actinomycetota</taxon>
        <taxon>Actinomycetes</taxon>
        <taxon>Streptosporangiales</taxon>
        <taxon>Streptosporangiaceae</taxon>
        <taxon>Acrocarpospora</taxon>
    </lineage>
</organism>
<gene>
    <name evidence="2" type="ORF">Aple_084550</name>
</gene>
<dbReference type="SUPFAM" id="SSF51735">
    <property type="entry name" value="NAD(P)-binding Rossmann-fold domains"/>
    <property type="match status" value="1"/>
</dbReference>
<dbReference type="EMBL" id="BLAF01000069">
    <property type="protein sequence ID" value="GES25556.1"/>
    <property type="molecule type" value="Genomic_DNA"/>
</dbReference>
<evidence type="ECO:0000313" key="3">
    <source>
        <dbReference type="Proteomes" id="UP000377595"/>
    </source>
</evidence>
<protein>
    <submittedName>
        <fullName evidence="2">Pimeloyl-CoA synthetase</fullName>
    </submittedName>
</protein>
<reference evidence="2 3" key="1">
    <citation type="submission" date="2019-10" db="EMBL/GenBank/DDBJ databases">
        <title>Whole genome shotgun sequence of Acrocarpospora pleiomorpha NBRC 16267.</title>
        <authorList>
            <person name="Ichikawa N."/>
            <person name="Kimura A."/>
            <person name="Kitahashi Y."/>
            <person name="Komaki H."/>
            <person name="Oguchi A."/>
        </authorList>
    </citation>
    <scope>NUCLEOTIDE SEQUENCE [LARGE SCALE GENOMIC DNA]</scope>
    <source>
        <strain evidence="2 3">NBRC 16267</strain>
    </source>
</reference>
<dbReference type="SUPFAM" id="SSF52210">
    <property type="entry name" value="Succinyl-CoA synthetase domains"/>
    <property type="match status" value="2"/>
</dbReference>
<dbReference type="Gene3D" id="3.30.1490.20">
    <property type="entry name" value="ATP-grasp fold, A domain"/>
    <property type="match status" value="1"/>
</dbReference>
<dbReference type="SUPFAM" id="SSF56059">
    <property type="entry name" value="Glutathione synthetase ATP-binding domain-like"/>
    <property type="match status" value="1"/>
</dbReference>
<dbReference type="Proteomes" id="UP000377595">
    <property type="component" value="Unassembled WGS sequence"/>
</dbReference>
<dbReference type="Pfam" id="PF13607">
    <property type="entry name" value="Succ_CoA_lig"/>
    <property type="match status" value="1"/>
</dbReference>
<accession>A0A5M3XX96</accession>
<feature type="domain" description="CoA-binding" evidence="1">
    <location>
        <begin position="12"/>
        <end position="107"/>
    </location>
</feature>
<dbReference type="InterPro" id="IPR003781">
    <property type="entry name" value="CoA-bd"/>
</dbReference>
<evidence type="ECO:0000313" key="2">
    <source>
        <dbReference type="EMBL" id="GES25556.1"/>
    </source>
</evidence>
<dbReference type="InterPro" id="IPR036291">
    <property type="entry name" value="NAD(P)-bd_dom_sf"/>
</dbReference>
<proteinExistence type="predicted"/>
<dbReference type="GO" id="GO:0005524">
    <property type="term" value="F:ATP binding"/>
    <property type="evidence" value="ECO:0007669"/>
    <property type="project" value="InterPro"/>
</dbReference>
<dbReference type="Gene3D" id="3.30.470.20">
    <property type="entry name" value="ATP-grasp fold, B domain"/>
    <property type="match status" value="1"/>
</dbReference>
<keyword evidence="3" id="KW-1185">Reference proteome</keyword>
<dbReference type="RefSeq" id="WP_170321936.1">
    <property type="nucleotide sequence ID" value="NZ_BAAAHM010000052.1"/>
</dbReference>
<dbReference type="Pfam" id="PF13549">
    <property type="entry name" value="ATP-grasp_5"/>
    <property type="match status" value="1"/>
</dbReference>
<dbReference type="AlphaFoldDB" id="A0A5M3XX96"/>
<dbReference type="Gene3D" id="3.40.50.261">
    <property type="entry name" value="Succinyl-CoA synthetase domains"/>
    <property type="match status" value="2"/>
</dbReference>
<dbReference type="InterPro" id="IPR016102">
    <property type="entry name" value="Succinyl-CoA_synth-like"/>
</dbReference>
<comment type="caution">
    <text evidence="2">The sequence shown here is derived from an EMBL/GenBank/DDBJ whole genome shotgun (WGS) entry which is preliminary data.</text>
</comment>
<sequence>MRLEGSALVELLARPASVAVVGASADPQRLSGRPLDYLKRLGYAGRLYAVNARADLPEVTTVRTLLDLEPGSVDVALVALPAQGVVAALRQAEEIGVKAAVVIASGFEDRDGPARRDLDRLAATSTLRIIGPNCVGTVGVAASAYLTFSSVLLQDLPRPGRVGLVTQSGALGNSLLQSLIRRHVGLNQWFSTGDETGTGAIELATGLLELQDVDAVGMFLEGVTDRQWLGRLESALRSTGKPLFVLKAAHSESGRMAAAGHTGRVVGSADASEAILAHAGVRQVASLAELADALVVAGVNPGLPRTERPSVSLVSVSGAAGVIGADLVAQDPRLRMAEVAGENLTLDARLHPQNPLDVPFINETGVFTDAVTTMSTSRSVDIVVGVETSLAHDREELVAKVVAAPPAAPVVLTSLSEDDTMPAHLTEALRGAGIAYLPTVDRAVRAIALCAAESTEPESGHSTSADLRGIEWVADCLPDDLPWVRWRLLADEPAPEPPYVVKAAGRTILHRTELGAVRVVRTADEAAEAVDAVLAVCRQYGDAVMVQDFAPDGFEVMVSVADDPEFGPVAFIRPGGTLAELMSGQAVIWSGWPERRRLEVLRGSRIGELLESYRGGKRYDVEELSRVVSQALTAVAGDLEFLELNPVIVHEAGVSLVDAAGRPRPNSPEGAASA</sequence>
<dbReference type="InterPro" id="IPR032875">
    <property type="entry name" value="Succ_CoA_lig_flav_dom"/>
</dbReference>
<dbReference type="SMART" id="SM00881">
    <property type="entry name" value="CoA_binding"/>
    <property type="match status" value="1"/>
</dbReference>
<evidence type="ECO:0000259" key="1">
    <source>
        <dbReference type="SMART" id="SM00881"/>
    </source>
</evidence>